<keyword evidence="2" id="KW-1185">Reference proteome</keyword>
<evidence type="ECO:0000313" key="1">
    <source>
        <dbReference type="EMBL" id="KAJ7362865.1"/>
    </source>
</evidence>
<dbReference type="Proteomes" id="UP001218218">
    <property type="component" value="Unassembled WGS sequence"/>
</dbReference>
<sequence length="428" mass="48228">MSSLLQTFPYEVLSEIFAATEMAQQAPHPGTVVLSHVCHQWREAAVGESALWLEIGVCHRDAHHLDVVTQLLQRSRGRKISLGINLGDRERPENPSKFRQLLFLLRKHLPRTCHLFIYAQWQTWQMITVAFDKQAYPSLSLLDVELITTPARPLRARGRRAVGSWNPIPAIPHRPAPLSPVVFSVPQGHPLVDRVRLNGVSVANASLPKLVLLRVGGNANPGPSLVGPDGRMNRWLLDGPKSLYFEDVQIPPMPAYIPQAAAEREPSTITHLLLSGLRATPRTDPGEDGRFEHSCMAFFDSLHTPRVRCLEIDDWDLGGRSWADFLAWLPEDIRWPCVVDLRINGMHFKEMDYVDVAFFLGSFPRMRHLSLQDCFPGTWEVALEALQMDETLCLGLKSIRIGDGLAILRNDPLPFAREHLGEEIFITL</sequence>
<reference evidence="1" key="1">
    <citation type="submission" date="2023-03" db="EMBL/GenBank/DDBJ databases">
        <title>Massive genome expansion in bonnet fungi (Mycena s.s.) driven by repeated elements and novel gene families across ecological guilds.</title>
        <authorList>
            <consortium name="Lawrence Berkeley National Laboratory"/>
            <person name="Harder C.B."/>
            <person name="Miyauchi S."/>
            <person name="Viragh M."/>
            <person name="Kuo A."/>
            <person name="Thoen E."/>
            <person name="Andreopoulos B."/>
            <person name="Lu D."/>
            <person name="Skrede I."/>
            <person name="Drula E."/>
            <person name="Henrissat B."/>
            <person name="Morin E."/>
            <person name="Kohler A."/>
            <person name="Barry K."/>
            <person name="LaButti K."/>
            <person name="Morin E."/>
            <person name="Salamov A."/>
            <person name="Lipzen A."/>
            <person name="Mereny Z."/>
            <person name="Hegedus B."/>
            <person name="Baldrian P."/>
            <person name="Stursova M."/>
            <person name="Weitz H."/>
            <person name="Taylor A."/>
            <person name="Grigoriev I.V."/>
            <person name="Nagy L.G."/>
            <person name="Martin F."/>
            <person name="Kauserud H."/>
        </authorList>
    </citation>
    <scope>NUCLEOTIDE SEQUENCE</scope>
    <source>
        <strain evidence="1">CBHHK002</strain>
    </source>
</reference>
<dbReference type="EMBL" id="JARIHO010000004">
    <property type="protein sequence ID" value="KAJ7362865.1"/>
    <property type="molecule type" value="Genomic_DNA"/>
</dbReference>
<proteinExistence type="predicted"/>
<protein>
    <recommendedName>
        <fullName evidence="3">F-box domain-containing protein</fullName>
    </recommendedName>
</protein>
<evidence type="ECO:0008006" key="3">
    <source>
        <dbReference type="Google" id="ProtNLM"/>
    </source>
</evidence>
<evidence type="ECO:0000313" key="2">
    <source>
        <dbReference type="Proteomes" id="UP001218218"/>
    </source>
</evidence>
<dbReference type="AlphaFoldDB" id="A0AAD7F2V8"/>
<accession>A0AAD7F2V8</accession>
<name>A0AAD7F2V8_9AGAR</name>
<organism evidence="1 2">
    <name type="scientific">Mycena albidolilacea</name>
    <dbReference type="NCBI Taxonomy" id="1033008"/>
    <lineage>
        <taxon>Eukaryota</taxon>
        <taxon>Fungi</taxon>
        <taxon>Dikarya</taxon>
        <taxon>Basidiomycota</taxon>
        <taxon>Agaricomycotina</taxon>
        <taxon>Agaricomycetes</taxon>
        <taxon>Agaricomycetidae</taxon>
        <taxon>Agaricales</taxon>
        <taxon>Marasmiineae</taxon>
        <taxon>Mycenaceae</taxon>
        <taxon>Mycena</taxon>
    </lineage>
</organism>
<gene>
    <name evidence="1" type="ORF">DFH08DRAFT_799891</name>
</gene>
<comment type="caution">
    <text evidence="1">The sequence shown here is derived from an EMBL/GenBank/DDBJ whole genome shotgun (WGS) entry which is preliminary data.</text>
</comment>